<proteinExistence type="predicted"/>
<dbReference type="EMBL" id="UINC01069945">
    <property type="protein sequence ID" value="SVC03716.1"/>
    <property type="molecule type" value="Genomic_DNA"/>
</dbReference>
<accession>A0A382IVR1</accession>
<evidence type="ECO:0000313" key="1">
    <source>
        <dbReference type="EMBL" id="SVC03716.1"/>
    </source>
</evidence>
<gene>
    <name evidence="1" type="ORF">METZ01_LOCUS256570</name>
</gene>
<reference evidence="1" key="1">
    <citation type="submission" date="2018-05" db="EMBL/GenBank/DDBJ databases">
        <authorList>
            <person name="Lanie J.A."/>
            <person name="Ng W.-L."/>
            <person name="Kazmierczak K.M."/>
            <person name="Andrzejewski T.M."/>
            <person name="Davidsen T.M."/>
            <person name="Wayne K.J."/>
            <person name="Tettelin H."/>
            <person name="Glass J.I."/>
            <person name="Rusch D."/>
            <person name="Podicherti R."/>
            <person name="Tsui H.-C.T."/>
            <person name="Winkler M.E."/>
        </authorList>
    </citation>
    <scope>NUCLEOTIDE SEQUENCE</scope>
</reference>
<organism evidence="1">
    <name type="scientific">marine metagenome</name>
    <dbReference type="NCBI Taxonomy" id="408172"/>
    <lineage>
        <taxon>unclassified sequences</taxon>
        <taxon>metagenomes</taxon>
        <taxon>ecological metagenomes</taxon>
    </lineage>
</organism>
<name>A0A382IVR1_9ZZZZ</name>
<feature type="non-terminal residue" evidence="1">
    <location>
        <position position="1"/>
    </location>
</feature>
<sequence length="40" mass="4384">VLVYLIHNLRQVGKNGITHRTYVGLAGFNGGRLSFLGLTK</sequence>
<dbReference type="AlphaFoldDB" id="A0A382IVR1"/>
<protein>
    <submittedName>
        <fullName evidence="1">Uncharacterized protein</fullName>
    </submittedName>
</protein>